<dbReference type="PANTHER" id="PTHR12899">
    <property type="entry name" value="39S RIBOSOMAL PROTEIN L18, MITOCHONDRIAL"/>
    <property type="match status" value="1"/>
</dbReference>
<sequence length="117" mass="12864">MTKLDPAARRANRVRRAIKATGRLRLSVHRSSKQIYAQIIDDAKGETLVSASSLEKANREQLRTGANIEAAKTVGEQLAKKAVEKGIAEVVFDRGQYMYHGRIKALAEGAREGGLKF</sequence>
<comment type="caution">
    <text evidence="8">The sequence shown here is derived from an EMBL/GenBank/DDBJ whole genome shotgun (WGS) entry which is preliminary data.</text>
</comment>
<dbReference type="Pfam" id="PF00861">
    <property type="entry name" value="Ribosomal_L18p"/>
    <property type="match status" value="1"/>
</dbReference>
<keyword evidence="4 7" id="KW-0689">Ribosomal protein</keyword>
<evidence type="ECO:0000256" key="7">
    <source>
        <dbReference type="HAMAP-Rule" id="MF_01337"/>
    </source>
</evidence>
<organism evidence="8 9">
    <name type="scientific">Lichenifustis flavocetrariae</name>
    <dbReference type="NCBI Taxonomy" id="2949735"/>
    <lineage>
        <taxon>Bacteria</taxon>
        <taxon>Pseudomonadati</taxon>
        <taxon>Pseudomonadota</taxon>
        <taxon>Alphaproteobacteria</taxon>
        <taxon>Hyphomicrobiales</taxon>
        <taxon>Lichenihabitantaceae</taxon>
        <taxon>Lichenifustis</taxon>
    </lineage>
</organism>
<dbReference type="CDD" id="cd00432">
    <property type="entry name" value="Ribosomal_L18_L5e"/>
    <property type="match status" value="1"/>
</dbReference>
<keyword evidence="5 7" id="KW-0687">Ribonucleoprotein</keyword>
<protein>
    <recommendedName>
        <fullName evidence="6 7">Large ribosomal subunit protein uL18</fullName>
    </recommendedName>
</protein>
<dbReference type="FunFam" id="3.30.420.100:FF:000001">
    <property type="entry name" value="50S ribosomal protein L18"/>
    <property type="match status" value="1"/>
</dbReference>
<evidence type="ECO:0000256" key="4">
    <source>
        <dbReference type="ARBA" id="ARBA00022980"/>
    </source>
</evidence>
<evidence type="ECO:0000256" key="2">
    <source>
        <dbReference type="ARBA" id="ARBA00022730"/>
    </source>
</evidence>
<keyword evidence="2 7" id="KW-0699">rRNA-binding</keyword>
<dbReference type="RefSeq" id="WP_282585849.1">
    <property type="nucleotide sequence ID" value="NZ_JAMOIM010000010.1"/>
</dbReference>
<gene>
    <name evidence="7 8" type="primary">rplR</name>
    <name evidence="8" type="ORF">M8523_15760</name>
</gene>
<evidence type="ECO:0000256" key="1">
    <source>
        <dbReference type="ARBA" id="ARBA00007116"/>
    </source>
</evidence>
<evidence type="ECO:0000256" key="6">
    <source>
        <dbReference type="ARBA" id="ARBA00035197"/>
    </source>
</evidence>
<dbReference type="GO" id="GO:0008097">
    <property type="term" value="F:5S rRNA binding"/>
    <property type="evidence" value="ECO:0007669"/>
    <property type="project" value="TreeGrafter"/>
</dbReference>
<dbReference type="SUPFAM" id="SSF53137">
    <property type="entry name" value="Translational machinery components"/>
    <property type="match status" value="1"/>
</dbReference>
<name>A0AA41YY89_9HYPH</name>
<evidence type="ECO:0000256" key="3">
    <source>
        <dbReference type="ARBA" id="ARBA00022884"/>
    </source>
</evidence>
<keyword evidence="3 7" id="KW-0694">RNA-binding</keyword>
<comment type="subunit">
    <text evidence="7">Part of the 50S ribosomal subunit; part of the 5S rRNA/L5/L18/L25 subcomplex. Contacts the 5S and 23S rRNAs.</text>
</comment>
<dbReference type="PANTHER" id="PTHR12899:SF3">
    <property type="entry name" value="LARGE RIBOSOMAL SUBUNIT PROTEIN UL18M"/>
    <property type="match status" value="1"/>
</dbReference>
<dbReference type="GO" id="GO:0006412">
    <property type="term" value="P:translation"/>
    <property type="evidence" value="ECO:0007669"/>
    <property type="project" value="UniProtKB-UniRule"/>
</dbReference>
<reference evidence="8" key="1">
    <citation type="submission" date="2022-05" db="EMBL/GenBank/DDBJ databases">
        <authorList>
            <person name="Pankratov T."/>
        </authorList>
    </citation>
    <scope>NUCLEOTIDE SEQUENCE</scope>
    <source>
        <strain evidence="8">BP6-180914</strain>
    </source>
</reference>
<comment type="function">
    <text evidence="7">This is one of the proteins that bind and probably mediate the attachment of the 5S RNA into the large ribosomal subunit, where it forms part of the central protuberance.</text>
</comment>
<evidence type="ECO:0000313" key="9">
    <source>
        <dbReference type="Proteomes" id="UP001165667"/>
    </source>
</evidence>
<dbReference type="InterPro" id="IPR057268">
    <property type="entry name" value="Ribosomal_L18"/>
</dbReference>
<dbReference type="InterPro" id="IPR004389">
    <property type="entry name" value="Ribosomal_uL18_bac-type"/>
</dbReference>
<dbReference type="NCBIfam" id="TIGR00060">
    <property type="entry name" value="L18_bact"/>
    <property type="match status" value="1"/>
</dbReference>
<dbReference type="EMBL" id="JAMOIM010000010">
    <property type="protein sequence ID" value="MCW6509476.1"/>
    <property type="molecule type" value="Genomic_DNA"/>
</dbReference>
<evidence type="ECO:0000256" key="5">
    <source>
        <dbReference type="ARBA" id="ARBA00023274"/>
    </source>
</evidence>
<proteinExistence type="inferred from homology"/>
<dbReference type="Gene3D" id="3.30.420.100">
    <property type="match status" value="1"/>
</dbReference>
<dbReference type="GO" id="GO:0003735">
    <property type="term" value="F:structural constituent of ribosome"/>
    <property type="evidence" value="ECO:0007669"/>
    <property type="project" value="InterPro"/>
</dbReference>
<accession>A0AA41YY89</accession>
<keyword evidence="9" id="KW-1185">Reference proteome</keyword>
<evidence type="ECO:0000313" key="8">
    <source>
        <dbReference type="EMBL" id="MCW6509476.1"/>
    </source>
</evidence>
<comment type="similarity">
    <text evidence="1 7">Belongs to the universal ribosomal protein uL18 family.</text>
</comment>
<dbReference type="GO" id="GO:1990904">
    <property type="term" value="C:ribonucleoprotein complex"/>
    <property type="evidence" value="ECO:0007669"/>
    <property type="project" value="UniProtKB-KW"/>
</dbReference>
<dbReference type="Proteomes" id="UP001165667">
    <property type="component" value="Unassembled WGS sequence"/>
</dbReference>
<dbReference type="HAMAP" id="MF_01337_B">
    <property type="entry name" value="Ribosomal_uL18_B"/>
    <property type="match status" value="1"/>
</dbReference>
<dbReference type="InterPro" id="IPR005484">
    <property type="entry name" value="Ribosomal_uL18_bac/plant/anim"/>
</dbReference>
<dbReference type="AlphaFoldDB" id="A0AA41YY89"/>
<dbReference type="GO" id="GO:0005737">
    <property type="term" value="C:cytoplasm"/>
    <property type="evidence" value="ECO:0007669"/>
    <property type="project" value="UniProtKB-ARBA"/>
</dbReference>
<dbReference type="GO" id="GO:0005840">
    <property type="term" value="C:ribosome"/>
    <property type="evidence" value="ECO:0007669"/>
    <property type="project" value="UniProtKB-KW"/>
</dbReference>